<evidence type="ECO:0000256" key="1">
    <source>
        <dbReference type="SAM" id="MobiDB-lite"/>
    </source>
</evidence>
<sequence length="32" mass="3424">MASSYDGSLWMSIIPGPDGNPIPRTDWDGDGD</sequence>
<organism evidence="2 3">
    <name type="scientific">Corchorus capsularis</name>
    <name type="common">Jute</name>
    <dbReference type="NCBI Taxonomy" id="210143"/>
    <lineage>
        <taxon>Eukaryota</taxon>
        <taxon>Viridiplantae</taxon>
        <taxon>Streptophyta</taxon>
        <taxon>Embryophyta</taxon>
        <taxon>Tracheophyta</taxon>
        <taxon>Spermatophyta</taxon>
        <taxon>Magnoliopsida</taxon>
        <taxon>eudicotyledons</taxon>
        <taxon>Gunneridae</taxon>
        <taxon>Pentapetalae</taxon>
        <taxon>rosids</taxon>
        <taxon>malvids</taxon>
        <taxon>Malvales</taxon>
        <taxon>Malvaceae</taxon>
        <taxon>Grewioideae</taxon>
        <taxon>Apeibeae</taxon>
        <taxon>Corchorus</taxon>
    </lineage>
</organism>
<evidence type="ECO:0000313" key="2">
    <source>
        <dbReference type="EMBL" id="OMO81351.1"/>
    </source>
</evidence>
<reference evidence="2 3" key="1">
    <citation type="submission" date="2013-09" db="EMBL/GenBank/DDBJ databases">
        <title>Corchorus capsularis genome sequencing.</title>
        <authorList>
            <person name="Alam M."/>
            <person name="Haque M.S."/>
            <person name="Islam M.S."/>
            <person name="Emdad E.M."/>
            <person name="Islam M.M."/>
            <person name="Ahmed B."/>
            <person name="Halim A."/>
            <person name="Hossen Q.M.M."/>
            <person name="Hossain M.Z."/>
            <person name="Ahmed R."/>
            <person name="Khan M.M."/>
            <person name="Islam R."/>
            <person name="Rashid M.M."/>
            <person name="Khan S.A."/>
            <person name="Rahman M.S."/>
            <person name="Alam M."/>
        </authorList>
    </citation>
    <scope>NUCLEOTIDE SEQUENCE [LARGE SCALE GENOMIC DNA]</scope>
    <source>
        <strain evidence="3">cv. CVL-1</strain>
        <tissue evidence="2">Whole seedling</tissue>
    </source>
</reference>
<dbReference type="Proteomes" id="UP000188268">
    <property type="component" value="Unassembled WGS sequence"/>
</dbReference>
<comment type="caution">
    <text evidence="2">The sequence shown here is derived from an EMBL/GenBank/DDBJ whole genome shotgun (WGS) entry which is preliminary data.</text>
</comment>
<protein>
    <submittedName>
        <fullName evidence="2">Uncharacterized protein</fullName>
    </submittedName>
</protein>
<dbReference type="Gramene" id="OMO81351">
    <property type="protein sequence ID" value="OMO81351"/>
    <property type="gene ID" value="CCACVL1_12458"/>
</dbReference>
<keyword evidence="3" id="KW-1185">Reference proteome</keyword>
<dbReference type="EMBL" id="AWWV01010175">
    <property type="protein sequence ID" value="OMO81351.1"/>
    <property type="molecule type" value="Genomic_DNA"/>
</dbReference>
<dbReference type="AlphaFoldDB" id="A0A1R3IFS1"/>
<name>A0A1R3IFS1_COCAP</name>
<gene>
    <name evidence="2" type="ORF">CCACVL1_12458</name>
</gene>
<accession>A0A1R3IFS1</accession>
<feature type="region of interest" description="Disordered" evidence="1">
    <location>
        <begin position="1"/>
        <end position="32"/>
    </location>
</feature>
<proteinExistence type="predicted"/>
<evidence type="ECO:0000313" key="3">
    <source>
        <dbReference type="Proteomes" id="UP000188268"/>
    </source>
</evidence>